<comment type="subcellular location">
    <subcellularLocation>
        <location evidence="1">Nucleus</location>
    </subcellularLocation>
</comment>
<sequence length="95" mass="10996">MQSLFRFKKREEALGSKILQETAKGLEYLACDMWTSSSCNRVLFSSLHFLHPCPKDSDKIMLARQMSLTRRQVSNSFINARVRLWKPMGAPTPEF</sequence>
<dbReference type="EMBL" id="CP126653">
    <property type="protein sequence ID" value="WJZ89284.1"/>
    <property type="molecule type" value="Genomic_DNA"/>
</dbReference>
<evidence type="ECO:0000256" key="4">
    <source>
        <dbReference type="ARBA" id="ARBA00023242"/>
    </source>
</evidence>
<keyword evidence="7" id="KW-1185">Reference proteome</keyword>
<dbReference type="InterPro" id="IPR050224">
    <property type="entry name" value="TALE_homeobox"/>
</dbReference>
<dbReference type="Gene3D" id="1.10.10.60">
    <property type="entry name" value="Homeodomain-like"/>
    <property type="match status" value="1"/>
</dbReference>
<protein>
    <recommendedName>
        <fullName evidence="5">KN homeodomain domain-containing protein</fullName>
    </recommendedName>
</protein>
<reference evidence="6 7" key="1">
    <citation type="journal article" date="2023" name="Hortic Res">
        <title>The complete reference genome for grapevine (Vitis vinifera L.) genetics and breeding.</title>
        <authorList>
            <person name="Shi X."/>
            <person name="Cao S."/>
            <person name="Wang X."/>
            <person name="Huang S."/>
            <person name="Wang Y."/>
            <person name="Liu Z."/>
            <person name="Liu W."/>
            <person name="Leng X."/>
            <person name="Peng Y."/>
            <person name="Wang N."/>
            <person name="Wang Y."/>
            <person name="Ma Z."/>
            <person name="Xu X."/>
            <person name="Zhang F."/>
            <person name="Xue H."/>
            <person name="Zhong H."/>
            <person name="Wang Y."/>
            <person name="Zhang K."/>
            <person name="Velt A."/>
            <person name="Avia K."/>
            <person name="Holtgrawe D."/>
            <person name="Grimplet J."/>
            <person name="Matus J.T."/>
            <person name="Ware D."/>
            <person name="Wu X."/>
            <person name="Wang H."/>
            <person name="Liu C."/>
            <person name="Fang Y."/>
            <person name="Rustenholz C."/>
            <person name="Cheng Z."/>
            <person name="Xiao H."/>
            <person name="Zhou Y."/>
        </authorList>
    </citation>
    <scope>NUCLEOTIDE SEQUENCE [LARGE SCALE GENOMIC DNA]</scope>
    <source>
        <strain evidence="7">cv. Pinot noir / PN40024</strain>
        <tissue evidence="6">Leaf</tissue>
    </source>
</reference>
<evidence type="ECO:0000256" key="1">
    <source>
        <dbReference type="ARBA" id="ARBA00004123"/>
    </source>
</evidence>
<dbReference type="Pfam" id="PF05920">
    <property type="entry name" value="Homeobox_KN"/>
    <property type="match status" value="1"/>
</dbReference>
<dbReference type="InterPro" id="IPR001356">
    <property type="entry name" value="HD"/>
</dbReference>
<evidence type="ECO:0000256" key="3">
    <source>
        <dbReference type="ARBA" id="ARBA00023155"/>
    </source>
</evidence>
<proteinExistence type="predicted"/>
<accession>A0ABY9C2P4</accession>
<dbReference type="SUPFAM" id="SSF46689">
    <property type="entry name" value="Homeodomain-like"/>
    <property type="match status" value="1"/>
</dbReference>
<keyword evidence="4" id="KW-0539">Nucleus</keyword>
<dbReference type="PANTHER" id="PTHR11850">
    <property type="entry name" value="HOMEOBOX PROTEIN TRANSCRIPTION FACTORS"/>
    <property type="match status" value="1"/>
</dbReference>
<evidence type="ECO:0000259" key="5">
    <source>
        <dbReference type="Pfam" id="PF05920"/>
    </source>
</evidence>
<keyword evidence="2" id="KW-0238">DNA-binding</keyword>
<gene>
    <name evidence="6" type="ORF">VitviT2T_008511</name>
</gene>
<dbReference type="InterPro" id="IPR008422">
    <property type="entry name" value="KN_HD"/>
</dbReference>
<evidence type="ECO:0000313" key="6">
    <source>
        <dbReference type="EMBL" id="WJZ89284.1"/>
    </source>
</evidence>
<name>A0ABY9C2P4_VITVI</name>
<evidence type="ECO:0000256" key="2">
    <source>
        <dbReference type="ARBA" id="ARBA00023125"/>
    </source>
</evidence>
<dbReference type="Proteomes" id="UP001227230">
    <property type="component" value="Chromosome 6"/>
</dbReference>
<feature type="domain" description="KN homeodomain" evidence="5">
    <location>
        <begin position="48"/>
        <end position="83"/>
    </location>
</feature>
<evidence type="ECO:0000313" key="7">
    <source>
        <dbReference type="Proteomes" id="UP001227230"/>
    </source>
</evidence>
<keyword evidence="3" id="KW-0371">Homeobox</keyword>
<dbReference type="InterPro" id="IPR009057">
    <property type="entry name" value="Homeodomain-like_sf"/>
</dbReference>
<dbReference type="CDD" id="cd00086">
    <property type="entry name" value="homeodomain"/>
    <property type="match status" value="1"/>
</dbReference>
<organism evidence="6 7">
    <name type="scientific">Vitis vinifera</name>
    <name type="common">Grape</name>
    <dbReference type="NCBI Taxonomy" id="29760"/>
    <lineage>
        <taxon>Eukaryota</taxon>
        <taxon>Viridiplantae</taxon>
        <taxon>Streptophyta</taxon>
        <taxon>Embryophyta</taxon>
        <taxon>Tracheophyta</taxon>
        <taxon>Spermatophyta</taxon>
        <taxon>Magnoliopsida</taxon>
        <taxon>eudicotyledons</taxon>
        <taxon>Gunneridae</taxon>
        <taxon>Pentapetalae</taxon>
        <taxon>rosids</taxon>
        <taxon>Vitales</taxon>
        <taxon>Vitaceae</taxon>
        <taxon>Viteae</taxon>
        <taxon>Vitis</taxon>
    </lineage>
</organism>